<dbReference type="RefSeq" id="WP_123212837.1">
    <property type="nucleotide sequence ID" value="NZ_RJVO01000009.1"/>
</dbReference>
<gene>
    <name evidence="3" type="ORF">ED208_15510</name>
</gene>
<dbReference type="InterPro" id="IPR036779">
    <property type="entry name" value="LysM_dom_sf"/>
</dbReference>
<dbReference type="InterPro" id="IPR023346">
    <property type="entry name" value="Lysozyme-like_dom_sf"/>
</dbReference>
<keyword evidence="4" id="KW-1185">Reference proteome</keyword>
<dbReference type="Pfam" id="PF01476">
    <property type="entry name" value="LysM"/>
    <property type="match status" value="2"/>
</dbReference>
<comment type="caution">
    <text evidence="3">The sequence shown here is derived from an EMBL/GenBank/DDBJ whole genome shotgun (WGS) entry which is preliminary data.</text>
</comment>
<evidence type="ECO:0000256" key="1">
    <source>
        <dbReference type="SAM" id="SignalP"/>
    </source>
</evidence>
<dbReference type="Pfam" id="PF01464">
    <property type="entry name" value="SLT"/>
    <property type="match status" value="1"/>
</dbReference>
<dbReference type="PANTHER" id="PTHR33734:SF22">
    <property type="entry name" value="MEMBRANE-BOUND LYTIC MUREIN TRANSGLYCOSYLASE D"/>
    <property type="match status" value="1"/>
</dbReference>
<dbReference type="Gene3D" id="1.10.530.10">
    <property type="match status" value="1"/>
</dbReference>
<organism evidence="3 4">
    <name type="scientific">Stagnimonas aquatica</name>
    <dbReference type="NCBI Taxonomy" id="2689987"/>
    <lineage>
        <taxon>Bacteria</taxon>
        <taxon>Pseudomonadati</taxon>
        <taxon>Pseudomonadota</taxon>
        <taxon>Gammaproteobacteria</taxon>
        <taxon>Nevskiales</taxon>
        <taxon>Nevskiaceae</taxon>
        <taxon>Stagnimonas</taxon>
    </lineage>
</organism>
<feature type="signal peptide" evidence="1">
    <location>
        <begin position="1"/>
        <end position="21"/>
    </location>
</feature>
<protein>
    <submittedName>
        <fullName evidence="3">LysM peptidoglycan-binding domain-containing protein</fullName>
    </submittedName>
</protein>
<keyword evidence="1" id="KW-0732">Signal</keyword>
<dbReference type="AlphaFoldDB" id="A0A3N0V1F8"/>
<dbReference type="InParanoid" id="A0A3N0V1F8"/>
<dbReference type="SMART" id="SM00257">
    <property type="entry name" value="LysM"/>
    <property type="match status" value="2"/>
</dbReference>
<dbReference type="CDD" id="cd16894">
    <property type="entry name" value="MltD-like"/>
    <property type="match status" value="1"/>
</dbReference>
<feature type="chain" id="PRO_5018092254" evidence="1">
    <location>
        <begin position="22"/>
        <end position="587"/>
    </location>
</feature>
<dbReference type="InterPro" id="IPR008258">
    <property type="entry name" value="Transglycosylase_SLT_dom_1"/>
</dbReference>
<feature type="domain" description="LysM" evidence="2">
    <location>
        <begin position="540"/>
        <end position="584"/>
    </location>
</feature>
<proteinExistence type="predicted"/>
<dbReference type="PROSITE" id="PS51782">
    <property type="entry name" value="LYSM"/>
    <property type="match status" value="2"/>
</dbReference>
<dbReference type="Gene3D" id="3.10.350.10">
    <property type="entry name" value="LysM domain"/>
    <property type="match status" value="2"/>
</dbReference>
<dbReference type="CDD" id="cd00118">
    <property type="entry name" value="LysM"/>
    <property type="match status" value="2"/>
</dbReference>
<evidence type="ECO:0000313" key="3">
    <source>
        <dbReference type="EMBL" id="ROH86442.1"/>
    </source>
</evidence>
<dbReference type="GO" id="GO:0008932">
    <property type="term" value="F:lytic endotransglycosylase activity"/>
    <property type="evidence" value="ECO:0007669"/>
    <property type="project" value="TreeGrafter"/>
</dbReference>
<sequence length="587" mass="64747">MPLNRKLTLAFLVVGSSAALAQVTAPAAPVIYEAPTPTAVPATAPTPAPASVESAAAAPAATAVAIKPKAEPVDPLAHERELFPRPAALKGNIAFWRKVFSEYSENQSVIHDLRKPERVYAVLDFRDEAKTLGRVQLANLKSAEEVRAKKRIEAALRRAATQRDTPEVLDDEARKLAALFAGDRSALREAADNIRSQRGLRERTGEAMAISGQYLPEMERTFANEGLPRMLTRLPFVESSFNVEAYSKVAAAGLWQFMPDSARMYMRFNHVSDDRRDPWTSTQAAAEHLRDDYRVLQDWPLAVTAYNYGRGGLARALKETGGSSLDDLLANYSNKRFGFASRNFYSEFLAAADVERDWREHFGDVQRRVPLSFETVTVERYTPYRTLVRLAGGDDATFARLNPGYRAEVVNGKLYVPAGDRIRVPVGRAVAFRSGYQQLASNETYGQQREIYLAHKVGKGDTLGGIAKRYGVSQQTLVAVNGLKKGRIRAGQTLKVPNDRDFATSTLVAKAEPESRPAVVKRHEIAMGSTGSKKAKPTTRLHKVKSGQSLSVIAQRYNTTVRHLLELNDLKDASRIRAGMQLKVPVA</sequence>
<reference evidence="3 4" key="1">
    <citation type="submission" date="2018-10" db="EMBL/GenBank/DDBJ databases">
        <authorList>
            <person name="Chen W.-M."/>
        </authorList>
    </citation>
    <scope>NUCLEOTIDE SEQUENCE [LARGE SCALE GENOMIC DNA]</scope>
    <source>
        <strain evidence="3 4">THS-13</strain>
    </source>
</reference>
<dbReference type="SUPFAM" id="SSF54106">
    <property type="entry name" value="LysM domain"/>
    <property type="match status" value="2"/>
</dbReference>
<accession>A0A3N0V1F8</accession>
<dbReference type="Proteomes" id="UP000282106">
    <property type="component" value="Unassembled WGS sequence"/>
</dbReference>
<evidence type="ECO:0000259" key="2">
    <source>
        <dbReference type="PROSITE" id="PS51782"/>
    </source>
</evidence>
<evidence type="ECO:0000313" key="4">
    <source>
        <dbReference type="Proteomes" id="UP000282106"/>
    </source>
</evidence>
<dbReference type="SUPFAM" id="SSF53955">
    <property type="entry name" value="Lysozyme-like"/>
    <property type="match status" value="1"/>
</dbReference>
<dbReference type="PANTHER" id="PTHR33734">
    <property type="entry name" value="LYSM DOMAIN-CONTAINING GPI-ANCHORED PROTEIN 2"/>
    <property type="match status" value="1"/>
</dbReference>
<dbReference type="InterPro" id="IPR018392">
    <property type="entry name" value="LysM"/>
</dbReference>
<name>A0A3N0V1F8_9GAMM</name>
<dbReference type="EMBL" id="RJVO01000009">
    <property type="protein sequence ID" value="ROH86442.1"/>
    <property type="molecule type" value="Genomic_DNA"/>
</dbReference>
<feature type="domain" description="LysM" evidence="2">
    <location>
        <begin position="453"/>
        <end position="496"/>
    </location>
</feature>